<dbReference type="EMBL" id="CM029048">
    <property type="protein sequence ID" value="KAG2578326.1"/>
    <property type="molecule type" value="Genomic_DNA"/>
</dbReference>
<dbReference type="AlphaFoldDB" id="A0A8T0QZ48"/>
<sequence>WCVFARQFWFSILQPLNFSHLAPRHTDNSFADWWKKSWKKLQKHLRKGFNSLVILGAWVIWKHRNACVFDGTTPNLQGALQSFKDECHLWQISGAKGLAALSQGSSIVAN</sequence>
<comment type="caution">
    <text evidence="1">The sequence shown here is derived from an EMBL/GenBank/DDBJ whole genome shotgun (WGS) entry which is preliminary data.</text>
</comment>
<gene>
    <name evidence="1" type="ORF">PVAP13_6NG229400</name>
</gene>
<organism evidence="1 2">
    <name type="scientific">Panicum virgatum</name>
    <name type="common">Blackwell switchgrass</name>
    <dbReference type="NCBI Taxonomy" id="38727"/>
    <lineage>
        <taxon>Eukaryota</taxon>
        <taxon>Viridiplantae</taxon>
        <taxon>Streptophyta</taxon>
        <taxon>Embryophyta</taxon>
        <taxon>Tracheophyta</taxon>
        <taxon>Spermatophyta</taxon>
        <taxon>Magnoliopsida</taxon>
        <taxon>Liliopsida</taxon>
        <taxon>Poales</taxon>
        <taxon>Poaceae</taxon>
        <taxon>PACMAD clade</taxon>
        <taxon>Panicoideae</taxon>
        <taxon>Panicodae</taxon>
        <taxon>Paniceae</taxon>
        <taxon>Panicinae</taxon>
        <taxon>Panicum</taxon>
        <taxon>Panicum sect. Hiantes</taxon>
    </lineage>
</organism>
<accession>A0A8T0QZ48</accession>
<name>A0A8T0QZ48_PANVG</name>
<protein>
    <submittedName>
        <fullName evidence="1">Uncharacterized protein</fullName>
    </submittedName>
</protein>
<keyword evidence="2" id="KW-1185">Reference proteome</keyword>
<evidence type="ECO:0000313" key="2">
    <source>
        <dbReference type="Proteomes" id="UP000823388"/>
    </source>
</evidence>
<proteinExistence type="predicted"/>
<feature type="non-terminal residue" evidence="1">
    <location>
        <position position="1"/>
    </location>
</feature>
<evidence type="ECO:0000313" key="1">
    <source>
        <dbReference type="EMBL" id="KAG2578326.1"/>
    </source>
</evidence>
<dbReference type="Proteomes" id="UP000823388">
    <property type="component" value="Chromosome 6N"/>
</dbReference>
<reference evidence="1 2" key="1">
    <citation type="submission" date="2020-05" db="EMBL/GenBank/DDBJ databases">
        <title>WGS assembly of Panicum virgatum.</title>
        <authorList>
            <person name="Lovell J.T."/>
            <person name="Jenkins J."/>
            <person name="Shu S."/>
            <person name="Juenger T.E."/>
            <person name="Schmutz J."/>
        </authorList>
    </citation>
    <scope>NUCLEOTIDE SEQUENCE [LARGE SCALE GENOMIC DNA]</scope>
    <source>
        <strain evidence="2">cv. AP13</strain>
    </source>
</reference>